<protein>
    <submittedName>
        <fullName evidence="1">Uncharacterized protein</fullName>
    </submittedName>
</protein>
<dbReference type="RefSeq" id="WP_133341749.1">
    <property type="nucleotide sequence ID" value="NZ_SMZO01000007.1"/>
</dbReference>
<evidence type="ECO:0000313" key="2">
    <source>
        <dbReference type="Proteomes" id="UP000294562"/>
    </source>
</evidence>
<dbReference type="OrthoDB" id="7916272at2"/>
<accession>A0A4R6B1Z4</accession>
<dbReference type="AlphaFoldDB" id="A0A4R6B1Z4"/>
<dbReference type="EMBL" id="SMZO01000007">
    <property type="protein sequence ID" value="TDL90600.1"/>
    <property type="molecule type" value="Genomic_DNA"/>
</dbReference>
<reference evidence="1 2" key="1">
    <citation type="submission" date="2019-03" db="EMBL/GenBank/DDBJ databases">
        <title>Rhodobacteraceae bacterium SM1902, a new member of the family Rhodobacteraceae isolated from Yantai.</title>
        <authorList>
            <person name="Sun Y."/>
        </authorList>
    </citation>
    <scope>NUCLEOTIDE SEQUENCE [LARGE SCALE GENOMIC DNA]</scope>
    <source>
        <strain evidence="1 2">SM1902</strain>
    </source>
</reference>
<dbReference type="Proteomes" id="UP000294562">
    <property type="component" value="Unassembled WGS sequence"/>
</dbReference>
<sequence length="87" mass="8941">MADLYSNTTPGLTSPAIDGNMIVPSDAADLPHVTRAIYVGTAGEIQAELASGVTVSFISVPAGTMLPLRLRKILSTGTTAGDLVALW</sequence>
<evidence type="ECO:0000313" key="1">
    <source>
        <dbReference type="EMBL" id="TDL90600.1"/>
    </source>
</evidence>
<name>A0A4R6B1Z4_9RHOB</name>
<comment type="caution">
    <text evidence="1">The sequence shown here is derived from an EMBL/GenBank/DDBJ whole genome shotgun (WGS) entry which is preliminary data.</text>
</comment>
<gene>
    <name evidence="1" type="ORF">E2L05_04780</name>
</gene>
<keyword evidence="2" id="KW-1185">Reference proteome</keyword>
<proteinExistence type="predicted"/>
<organism evidence="1 2">
    <name type="scientific">Meridianimarinicoccus aquatilis</name>
    <dbReference type="NCBI Taxonomy" id="2552766"/>
    <lineage>
        <taxon>Bacteria</taxon>
        <taxon>Pseudomonadati</taxon>
        <taxon>Pseudomonadota</taxon>
        <taxon>Alphaproteobacteria</taxon>
        <taxon>Rhodobacterales</taxon>
        <taxon>Paracoccaceae</taxon>
        <taxon>Meridianimarinicoccus</taxon>
    </lineage>
</organism>